<name>A0AAV3QZ29_LITER</name>
<evidence type="ECO:0000313" key="2">
    <source>
        <dbReference type="EMBL" id="GAA0168298.1"/>
    </source>
</evidence>
<feature type="region of interest" description="Disordered" evidence="1">
    <location>
        <begin position="126"/>
        <end position="145"/>
    </location>
</feature>
<reference evidence="2 3" key="1">
    <citation type="submission" date="2024-01" db="EMBL/GenBank/DDBJ databases">
        <title>The complete chloroplast genome sequence of Lithospermum erythrorhizon: insights into the phylogenetic relationship among Boraginaceae species and the maternal lineages of purple gromwells.</title>
        <authorList>
            <person name="Okada T."/>
            <person name="Watanabe K."/>
        </authorList>
    </citation>
    <scope>NUCLEOTIDE SEQUENCE [LARGE SCALE GENOMIC DNA]</scope>
</reference>
<evidence type="ECO:0000313" key="3">
    <source>
        <dbReference type="Proteomes" id="UP001454036"/>
    </source>
</evidence>
<evidence type="ECO:0000256" key="1">
    <source>
        <dbReference type="SAM" id="MobiDB-lite"/>
    </source>
</evidence>
<gene>
    <name evidence="2" type="ORF">LIER_23047</name>
</gene>
<dbReference type="Proteomes" id="UP001454036">
    <property type="component" value="Unassembled WGS sequence"/>
</dbReference>
<comment type="caution">
    <text evidence="2">The sequence shown here is derived from an EMBL/GenBank/DDBJ whole genome shotgun (WGS) entry which is preliminary data.</text>
</comment>
<proteinExistence type="predicted"/>
<dbReference type="PANTHER" id="PTHR31903:SF6">
    <property type="entry name" value="F12F1.11-RELATED"/>
    <property type="match status" value="1"/>
</dbReference>
<accession>A0AAV3QZ29</accession>
<dbReference type="PANTHER" id="PTHR31903">
    <property type="entry name" value="F12F1.11-RELATED"/>
    <property type="match status" value="1"/>
</dbReference>
<protein>
    <submittedName>
        <fullName evidence="2">Uncharacterized protein</fullName>
    </submittedName>
</protein>
<dbReference type="EMBL" id="BAABME010006412">
    <property type="protein sequence ID" value="GAA0168298.1"/>
    <property type="molecule type" value="Genomic_DNA"/>
</dbReference>
<sequence length="211" mass="23659">MKKLYKKGTVHPTPPLISDHLSFLPAAIFTLTLSLSPDDREVLAYLLSCSSNNYANINNITNKKTKNHHDGTNNISSKGCYSNAPSFNCSCFRCYMSFWVRWDASPNRQLIHEIIDAFEDGLAHPIKKDKGKKERRRKGHRNNDAKGVLDSIELSPLKSDLNIVEEEFGKADSVVGGEGEAEEEEEELELEGGSIRRFVSFVGGKIWGAWN</sequence>
<dbReference type="AlphaFoldDB" id="A0AAV3QZ29"/>
<organism evidence="2 3">
    <name type="scientific">Lithospermum erythrorhizon</name>
    <name type="common">Purple gromwell</name>
    <name type="synonym">Lithospermum officinale var. erythrorhizon</name>
    <dbReference type="NCBI Taxonomy" id="34254"/>
    <lineage>
        <taxon>Eukaryota</taxon>
        <taxon>Viridiplantae</taxon>
        <taxon>Streptophyta</taxon>
        <taxon>Embryophyta</taxon>
        <taxon>Tracheophyta</taxon>
        <taxon>Spermatophyta</taxon>
        <taxon>Magnoliopsida</taxon>
        <taxon>eudicotyledons</taxon>
        <taxon>Gunneridae</taxon>
        <taxon>Pentapetalae</taxon>
        <taxon>asterids</taxon>
        <taxon>lamiids</taxon>
        <taxon>Boraginales</taxon>
        <taxon>Boraginaceae</taxon>
        <taxon>Boraginoideae</taxon>
        <taxon>Lithospermeae</taxon>
        <taxon>Lithospermum</taxon>
    </lineage>
</organism>
<keyword evidence="3" id="KW-1185">Reference proteome</keyword>